<evidence type="ECO:0000313" key="2">
    <source>
        <dbReference type="Proteomes" id="UP000054359"/>
    </source>
</evidence>
<feature type="non-terminal residue" evidence="1">
    <location>
        <position position="45"/>
    </location>
</feature>
<gene>
    <name evidence="1" type="ORF">X975_15253</name>
</gene>
<sequence length="45" mass="5254">MNISLCQRHSSRQRQISFVRKCSHVFKHSLRSLCCSSVNFKRSNG</sequence>
<reference evidence="1 2" key="1">
    <citation type="submission" date="2013-11" db="EMBL/GenBank/DDBJ databases">
        <title>Genome sequencing of Stegodyphus mimosarum.</title>
        <authorList>
            <person name="Bechsgaard J."/>
        </authorList>
    </citation>
    <scope>NUCLEOTIDE SEQUENCE [LARGE SCALE GENOMIC DNA]</scope>
</reference>
<accession>A0A087UPU5</accession>
<organism evidence="1 2">
    <name type="scientific">Stegodyphus mimosarum</name>
    <name type="common">African social velvet spider</name>
    <dbReference type="NCBI Taxonomy" id="407821"/>
    <lineage>
        <taxon>Eukaryota</taxon>
        <taxon>Metazoa</taxon>
        <taxon>Ecdysozoa</taxon>
        <taxon>Arthropoda</taxon>
        <taxon>Chelicerata</taxon>
        <taxon>Arachnida</taxon>
        <taxon>Araneae</taxon>
        <taxon>Araneomorphae</taxon>
        <taxon>Entelegynae</taxon>
        <taxon>Eresoidea</taxon>
        <taxon>Eresidae</taxon>
        <taxon>Stegodyphus</taxon>
    </lineage>
</organism>
<dbReference type="EMBL" id="KK120924">
    <property type="protein sequence ID" value="KFM79384.1"/>
    <property type="molecule type" value="Genomic_DNA"/>
</dbReference>
<dbReference type="Proteomes" id="UP000054359">
    <property type="component" value="Unassembled WGS sequence"/>
</dbReference>
<protein>
    <submittedName>
        <fullName evidence="1">Uncharacterized protein</fullName>
    </submittedName>
</protein>
<dbReference type="AlphaFoldDB" id="A0A087UPU5"/>
<keyword evidence="2" id="KW-1185">Reference proteome</keyword>
<proteinExistence type="predicted"/>
<name>A0A087UPU5_STEMI</name>
<evidence type="ECO:0000313" key="1">
    <source>
        <dbReference type="EMBL" id="KFM79384.1"/>
    </source>
</evidence>